<accession>A0A7S9GZ10</accession>
<dbReference type="AlphaFoldDB" id="A0A7S9GZ10"/>
<keyword evidence="2" id="KW-1185">Reference proteome</keyword>
<name>A0A7S9GZ10_9BRAD</name>
<dbReference type="RefSeq" id="WP_195801037.1">
    <property type="nucleotide sequence ID" value="NZ_CP061379.1"/>
</dbReference>
<protein>
    <submittedName>
        <fullName evidence="1">Uncharacterized protein</fullName>
    </submittedName>
</protein>
<dbReference type="KEGG" id="bcou:IC761_34380"/>
<evidence type="ECO:0000313" key="1">
    <source>
        <dbReference type="EMBL" id="QPF91470.1"/>
    </source>
</evidence>
<gene>
    <name evidence="1" type="ORF">IC761_34380</name>
</gene>
<proteinExistence type="predicted"/>
<sequence>MADEPRIDIGRYFEKHGRKPSGRGYWVFRIVSPLATARDHELRMPEEMAFKEACERALEVAALRKSTRIVLLPE</sequence>
<dbReference type="Proteomes" id="UP000594621">
    <property type="component" value="Chromosome"/>
</dbReference>
<organism evidence="1 2">
    <name type="scientific">Bradyrhizobium commune</name>
    <dbReference type="NCBI Taxonomy" id="83627"/>
    <lineage>
        <taxon>Bacteria</taxon>
        <taxon>Pseudomonadati</taxon>
        <taxon>Pseudomonadota</taxon>
        <taxon>Alphaproteobacteria</taxon>
        <taxon>Hyphomicrobiales</taxon>
        <taxon>Nitrobacteraceae</taxon>
        <taxon>Bradyrhizobium</taxon>
    </lineage>
</organism>
<reference evidence="1 2" key="1">
    <citation type="submission" date="2020-09" db="EMBL/GenBank/DDBJ databases">
        <title>Complete genomes of bradyrhizobia occurring on native shrubby legumes in Australia.</title>
        <authorList>
            <person name="Lafay B."/>
        </authorList>
    </citation>
    <scope>NUCLEOTIDE SEQUENCE [LARGE SCALE GENOMIC DNA]</scope>
    <source>
        <strain evidence="1 2">BDV5040</strain>
    </source>
</reference>
<evidence type="ECO:0000313" key="2">
    <source>
        <dbReference type="Proteomes" id="UP000594621"/>
    </source>
</evidence>
<dbReference type="EMBL" id="CP061379">
    <property type="protein sequence ID" value="QPF91470.1"/>
    <property type="molecule type" value="Genomic_DNA"/>
</dbReference>